<keyword evidence="5" id="KW-1185">Reference proteome</keyword>
<feature type="chain" id="PRO_5042273902" evidence="2">
    <location>
        <begin position="20"/>
        <end position="108"/>
    </location>
</feature>
<evidence type="ECO:0000256" key="1">
    <source>
        <dbReference type="SAM" id="Coils"/>
    </source>
</evidence>
<feature type="coiled-coil region" evidence="1">
    <location>
        <begin position="55"/>
        <end position="82"/>
    </location>
</feature>
<organism evidence="4 5">
    <name type="scientific">Heracleum sosnowskyi</name>
    <dbReference type="NCBI Taxonomy" id="360622"/>
    <lineage>
        <taxon>Eukaryota</taxon>
        <taxon>Viridiplantae</taxon>
        <taxon>Streptophyta</taxon>
        <taxon>Embryophyta</taxon>
        <taxon>Tracheophyta</taxon>
        <taxon>Spermatophyta</taxon>
        <taxon>Magnoliopsida</taxon>
        <taxon>eudicotyledons</taxon>
        <taxon>Gunneridae</taxon>
        <taxon>Pentapetalae</taxon>
        <taxon>asterids</taxon>
        <taxon>campanulids</taxon>
        <taxon>Apiales</taxon>
        <taxon>Apiaceae</taxon>
        <taxon>Apioideae</taxon>
        <taxon>apioid superclade</taxon>
        <taxon>Tordylieae</taxon>
        <taxon>Tordyliinae</taxon>
        <taxon>Heracleum</taxon>
    </lineage>
</organism>
<protein>
    <submittedName>
        <fullName evidence="4">Hyaluronan mediated motility receptor-related family protein</fullName>
    </submittedName>
</protein>
<dbReference type="GO" id="GO:0003887">
    <property type="term" value="F:DNA-directed DNA polymerase activity"/>
    <property type="evidence" value="ECO:0007669"/>
    <property type="project" value="InterPro"/>
</dbReference>
<evidence type="ECO:0000259" key="3">
    <source>
        <dbReference type="Pfam" id="PF06144"/>
    </source>
</evidence>
<feature type="domain" description="DNA polymerase III delta N-terminal" evidence="3">
    <location>
        <begin position="14"/>
        <end position="98"/>
    </location>
</feature>
<feature type="signal peptide" evidence="2">
    <location>
        <begin position="1"/>
        <end position="19"/>
    </location>
</feature>
<proteinExistence type="predicted"/>
<keyword evidence="1" id="KW-0175">Coiled coil</keyword>
<sequence length="108" mass="12422">MSRPLLLVFLLLLIIFTSQIDWNQQIVNEVEANPNLSRKQLDHVNNQESVKEKIILSQEKSIQKLNKLVQSLQEQLVQCRVINGDIDDPASPLAELLHELEQQQLLDS</sequence>
<dbReference type="PANTHER" id="PTHR34564">
    <property type="entry name" value="PEPTIDYL-PROLYL CIS-TRANS ISOMERASE G"/>
    <property type="match status" value="1"/>
</dbReference>
<dbReference type="Pfam" id="PF06144">
    <property type="entry name" value="DNA_pol3_delta"/>
    <property type="match status" value="1"/>
</dbReference>
<dbReference type="InterPro" id="IPR010372">
    <property type="entry name" value="DNA_pol3_delta_N"/>
</dbReference>
<evidence type="ECO:0000313" key="4">
    <source>
        <dbReference type="EMBL" id="KAK1389676.1"/>
    </source>
</evidence>
<reference evidence="4" key="1">
    <citation type="submission" date="2023-02" db="EMBL/GenBank/DDBJ databases">
        <title>Genome of toxic invasive species Heracleum sosnowskyi carries increased number of genes despite the absence of recent whole-genome duplications.</title>
        <authorList>
            <person name="Schelkunov M."/>
            <person name="Shtratnikova V."/>
            <person name="Makarenko M."/>
            <person name="Klepikova A."/>
            <person name="Omelchenko D."/>
            <person name="Novikova G."/>
            <person name="Obukhova E."/>
            <person name="Bogdanov V."/>
            <person name="Penin A."/>
            <person name="Logacheva M."/>
        </authorList>
    </citation>
    <scope>NUCLEOTIDE SEQUENCE</scope>
    <source>
        <strain evidence="4">Hsosn_3</strain>
        <tissue evidence="4">Leaf</tissue>
    </source>
</reference>
<gene>
    <name evidence="4" type="ORF">POM88_017854</name>
</gene>
<dbReference type="AlphaFoldDB" id="A0AAD8IQ82"/>
<dbReference type="EMBL" id="JAUIZM010000004">
    <property type="protein sequence ID" value="KAK1389676.1"/>
    <property type="molecule type" value="Genomic_DNA"/>
</dbReference>
<dbReference type="GO" id="GO:0003677">
    <property type="term" value="F:DNA binding"/>
    <property type="evidence" value="ECO:0007669"/>
    <property type="project" value="InterPro"/>
</dbReference>
<keyword evidence="2" id="KW-0732">Signal</keyword>
<reference evidence="4" key="2">
    <citation type="submission" date="2023-05" db="EMBL/GenBank/DDBJ databases">
        <authorList>
            <person name="Schelkunov M.I."/>
        </authorList>
    </citation>
    <scope>NUCLEOTIDE SEQUENCE</scope>
    <source>
        <strain evidence="4">Hsosn_3</strain>
        <tissue evidence="4">Leaf</tissue>
    </source>
</reference>
<dbReference type="GO" id="GO:0009360">
    <property type="term" value="C:DNA polymerase III complex"/>
    <property type="evidence" value="ECO:0007669"/>
    <property type="project" value="InterPro"/>
</dbReference>
<evidence type="ECO:0000313" key="5">
    <source>
        <dbReference type="Proteomes" id="UP001237642"/>
    </source>
</evidence>
<accession>A0AAD8IQ82</accession>
<dbReference type="PANTHER" id="PTHR34564:SF3">
    <property type="entry name" value="PEPTIDYL-PROLYL CIS-TRANS ISOMERASE G"/>
    <property type="match status" value="1"/>
</dbReference>
<evidence type="ECO:0000256" key="2">
    <source>
        <dbReference type="SAM" id="SignalP"/>
    </source>
</evidence>
<keyword evidence="4" id="KW-0675">Receptor</keyword>
<comment type="caution">
    <text evidence="4">The sequence shown here is derived from an EMBL/GenBank/DDBJ whole genome shotgun (WGS) entry which is preliminary data.</text>
</comment>
<name>A0AAD8IQ82_9APIA</name>
<dbReference type="Proteomes" id="UP001237642">
    <property type="component" value="Unassembled WGS sequence"/>
</dbReference>
<dbReference type="GO" id="GO:0006260">
    <property type="term" value="P:DNA replication"/>
    <property type="evidence" value="ECO:0007669"/>
    <property type="project" value="InterPro"/>
</dbReference>